<organism evidence="2 3">
    <name type="scientific">Caenorhabditis remanei</name>
    <name type="common">Caenorhabditis vulgaris</name>
    <dbReference type="NCBI Taxonomy" id="31234"/>
    <lineage>
        <taxon>Eukaryota</taxon>
        <taxon>Metazoa</taxon>
        <taxon>Ecdysozoa</taxon>
        <taxon>Nematoda</taxon>
        <taxon>Chromadorea</taxon>
        <taxon>Rhabditida</taxon>
        <taxon>Rhabditina</taxon>
        <taxon>Rhabditomorpha</taxon>
        <taxon>Rhabditoidea</taxon>
        <taxon>Rhabditidae</taxon>
        <taxon>Peloderinae</taxon>
        <taxon>Caenorhabditis</taxon>
    </lineage>
</organism>
<dbReference type="Proteomes" id="UP000483820">
    <property type="component" value="Chromosome II"/>
</dbReference>
<dbReference type="Pfam" id="PF04435">
    <property type="entry name" value="SPK"/>
    <property type="match status" value="1"/>
</dbReference>
<feature type="domain" description="SPK" evidence="1">
    <location>
        <begin position="37"/>
        <end position="142"/>
    </location>
</feature>
<proteinExistence type="predicted"/>
<dbReference type="InterPro" id="IPR006570">
    <property type="entry name" value="SPK_dom"/>
</dbReference>
<sequence>MEYFNKNLFGIDWSSYLTMFPGETGSPTINRNMEVTMLQRLLDQGIAHKEPVILSDFWECRVEEERWRGTWDSYRDHFNYSLAHHKIEHLYFIDLKYRALMLFVSSGKVTDAFKKELEEGECVCHYDAHSRIVSLVSKDQQVEVSAEPREFTEDKDDEEDEKEVEVLDQSVMTIERFYDNLKTLIQTHCRKNKLEYSFMWGLEQEAKDKEMSNFEMIKLLEKLACWVIECPDEETDVVKMDKFQLLMMFNAMVGMIPGYENMKERISTALNVECERDQKVPLALLGRMIVSILDEFST</sequence>
<evidence type="ECO:0000313" key="3">
    <source>
        <dbReference type="Proteomes" id="UP000483820"/>
    </source>
</evidence>
<evidence type="ECO:0000313" key="2">
    <source>
        <dbReference type="EMBL" id="KAF1767771.1"/>
    </source>
</evidence>
<evidence type="ECO:0000259" key="1">
    <source>
        <dbReference type="Pfam" id="PF04435"/>
    </source>
</evidence>
<dbReference type="AlphaFoldDB" id="A0A6A5HKW4"/>
<dbReference type="CTD" id="78774504"/>
<reference evidence="2 3" key="1">
    <citation type="submission" date="2019-12" db="EMBL/GenBank/DDBJ databases">
        <title>Chromosome-level assembly of the Caenorhabditis remanei genome.</title>
        <authorList>
            <person name="Teterina A.A."/>
            <person name="Willis J.H."/>
            <person name="Phillips P.C."/>
        </authorList>
    </citation>
    <scope>NUCLEOTIDE SEQUENCE [LARGE SCALE GENOMIC DNA]</scope>
    <source>
        <strain evidence="2 3">PX506</strain>
        <tissue evidence="2">Whole organism</tissue>
    </source>
</reference>
<comment type="caution">
    <text evidence="2">The sequence shown here is derived from an EMBL/GenBank/DDBJ whole genome shotgun (WGS) entry which is preliminary data.</text>
</comment>
<dbReference type="RefSeq" id="XP_053590598.1">
    <property type="nucleotide sequence ID" value="XM_053726404.1"/>
</dbReference>
<name>A0A6A5HKW4_CAERE</name>
<dbReference type="GeneID" id="78774504"/>
<dbReference type="EMBL" id="WUAV01000002">
    <property type="protein sequence ID" value="KAF1767771.1"/>
    <property type="molecule type" value="Genomic_DNA"/>
</dbReference>
<dbReference type="KEGG" id="crq:GCK72_007730"/>
<accession>A0A6A5HKW4</accession>
<protein>
    <recommendedName>
        <fullName evidence="1">SPK domain-containing protein</fullName>
    </recommendedName>
</protein>
<gene>
    <name evidence="2" type="ORF">GCK72_007730</name>
</gene>